<comment type="caution">
    <text evidence="1">The sequence shown here is derived from an EMBL/GenBank/DDBJ whole genome shotgun (WGS) entry which is preliminary data.</text>
</comment>
<dbReference type="EMBL" id="JAHUZB010000007">
    <property type="protein sequence ID" value="MBV7392067.1"/>
    <property type="molecule type" value="Genomic_DNA"/>
</dbReference>
<dbReference type="InterPro" id="IPR012543">
    <property type="entry name" value="DUF1694"/>
</dbReference>
<dbReference type="Pfam" id="PF07997">
    <property type="entry name" value="DUF1694"/>
    <property type="match status" value="1"/>
</dbReference>
<dbReference type="RefSeq" id="WP_218327279.1">
    <property type="nucleotide sequence ID" value="NZ_JAHUZB010000007.1"/>
</dbReference>
<proteinExistence type="predicted"/>
<evidence type="ECO:0000313" key="2">
    <source>
        <dbReference type="Proteomes" id="UP000774130"/>
    </source>
</evidence>
<accession>A0ABS6TGQ5</accession>
<reference evidence="1 2" key="1">
    <citation type="submission" date="2021-06" db="EMBL/GenBank/DDBJ databases">
        <title>Enterococcus alishanensis sp. nov., a novel lactic acid bacterium isolated from fresh coffee beans.</title>
        <authorList>
            <person name="Chen Y.-S."/>
        </authorList>
    </citation>
    <scope>NUCLEOTIDE SEQUENCE [LARGE SCALE GENOMIC DNA]</scope>
    <source>
        <strain evidence="1 2">ALS3</strain>
    </source>
</reference>
<dbReference type="Proteomes" id="UP000774130">
    <property type="component" value="Unassembled WGS sequence"/>
</dbReference>
<sequence length="125" mass="14187">MLKKITKYIALMQGKAKNPLTEEELLLGTKKNKIINFFTSKDLHKNLDHTLSHVKEKLGKVKGSLIINGNLPQPIINQLMNLALKTKNHFSVVVYDGYRLWKSKKFEGSHSLALIVVDKSMVKSD</sequence>
<gene>
    <name evidence="1" type="ORF">KUA55_15400</name>
</gene>
<protein>
    <submittedName>
        <fullName evidence="1">Uncharacterized protein</fullName>
    </submittedName>
</protein>
<name>A0ABS6TGQ5_9ENTE</name>
<keyword evidence="2" id="KW-1185">Reference proteome</keyword>
<evidence type="ECO:0000313" key="1">
    <source>
        <dbReference type="EMBL" id="MBV7392067.1"/>
    </source>
</evidence>
<organism evidence="1 2">
    <name type="scientific">Enterococcus alishanensis</name>
    <dbReference type="NCBI Taxonomy" id="1303817"/>
    <lineage>
        <taxon>Bacteria</taxon>
        <taxon>Bacillati</taxon>
        <taxon>Bacillota</taxon>
        <taxon>Bacilli</taxon>
        <taxon>Lactobacillales</taxon>
        <taxon>Enterococcaceae</taxon>
        <taxon>Enterococcus</taxon>
    </lineage>
</organism>